<feature type="domain" description="RecX third three-helical" evidence="7">
    <location>
        <begin position="161"/>
        <end position="206"/>
    </location>
</feature>
<protein>
    <recommendedName>
        <fullName evidence="3 5">Regulatory protein RecX</fullName>
    </recommendedName>
</protein>
<evidence type="ECO:0000256" key="4">
    <source>
        <dbReference type="ARBA" id="ARBA00022490"/>
    </source>
</evidence>
<sequence length="209" mass="24745">MSKITEVIPQRKNPKRFNIFLDGEFAFGADEDLVVSRRLVIGKVITPEDLERILFEAEVGKLMERMYRWFGIRQHSEKEVRDYFRVRRKEEISQLTVDSLVEVLKKKGLVNDLEFAKAWVEARRRSKQKGIRVIKAELYQKGIDKEIMEQVISGQVTGDSEEELAKQALEKKLKYWKNLNSLELKKKSYEFLARRGFEYDVIEKIIKKE</sequence>
<dbReference type="GO" id="GO:0005737">
    <property type="term" value="C:cytoplasm"/>
    <property type="evidence" value="ECO:0007669"/>
    <property type="project" value="UniProtKB-SubCell"/>
</dbReference>
<accession>A0A1F5MHQ5</accession>
<evidence type="ECO:0000313" key="9">
    <source>
        <dbReference type="Proteomes" id="UP000178859"/>
    </source>
</evidence>
<comment type="subcellular location">
    <subcellularLocation>
        <location evidence="1 5">Cytoplasm</location>
    </subcellularLocation>
</comment>
<evidence type="ECO:0000259" key="6">
    <source>
        <dbReference type="Pfam" id="PF02631"/>
    </source>
</evidence>
<dbReference type="InterPro" id="IPR003783">
    <property type="entry name" value="Regulatory_RecX"/>
</dbReference>
<dbReference type="InterPro" id="IPR053925">
    <property type="entry name" value="RecX_HTH_3rd"/>
</dbReference>
<dbReference type="PANTHER" id="PTHR33602:SF1">
    <property type="entry name" value="REGULATORY PROTEIN RECX FAMILY PROTEIN"/>
    <property type="match status" value="1"/>
</dbReference>
<keyword evidence="4 5" id="KW-0963">Cytoplasm</keyword>
<dbReference type="InterPro" id="IPR053924">
    <property type="entry name" value="RecX_HTH_2nd"/>
</dbReference>
<reference evidence="8 9" key="1">
    <citation type="journal article" date="2016" name="Nat. Commun.">
        <title>Thousands of microbial genomes shed light on interconnected biogeochemical processes in an aquifer system.</title>
        <authorList>
            <person name="Anantharaman K."/>
            <person name="Brown C.T."/>
            <person name="Hug L.A."/>
            <person name="Sharon I."/>
            <person name="Castelle C.J."/>
            <person name="Probst A.J."/>
            <person name="Thomas B.C."/>
            <person name="Singh A."/>
            <person name="Wilkins M.J."/>
            <person name="Karaoz U."/>
            <person name="Brodie E.L."/>
            <person name="Williams K.H."/>
            <person name="Hubbard S.S."/>
            <person name="Banfield J.F."/>
        </authorList>
    </citation>
    <scope>NUCLEOTIDE SEQUENCE [LARGE SCALE GENOMIC DNA]</scope>
</reference>
<evidence type="ECO:0000259" key="7">
    <source>
        <dbReference type="Pfam" id="PF21981"/>
    </source>
</evidence>
<dbReference type="Pfam" id="PF21981">
    <property type="entry name" value="RecX_HTH3"/>
    <property type="match status" value="1"/>
</dbReference>
<evidence type="ECO:0000256" key="5">
    <source>
        <dbReference type="HAMAP-Rule" id="MF_01114"/>
    </source>
</evidence>
<evidence type="ECO:0000256" key="2">
    <source>
        <dbReference type="ARBA" id="ARBA00009695"/>
    </source>
</evidence>
<dbReference type="PANTHER" id="PTHR33602">
    <property type="entry name" value="REGULATORY PROTEIN RECX FAMILY PROTEIN"/>
    <property type="match status" value="1"/>
</dbReference>
<comment type="caution">
    <text evidence="8">The sequence shown here is derived from an EMBL/GenBank/DDBJ whole genome shotgun (WGS) entry which is preliminary data.</text>
</comment>
<dbReference type="GO" id="GO:0006282">
    <property type="term" value="P:regulation of DNA repair"/>
    <property type="evidence" value="ECO:0007669"/>
    <property type="project" value="UniProtKB-UniRule"/>
</dbReference>
<feature type="domain" description="RecX second three-helical" evidence="6">
    <location>
        <begin position="111"/>
        <end position="151"/>
    </location>
</feature>
<dbReference type="Pfam" id="PF02631">
    <property type="entry name" value="RecX_HTH2"/>
    <property type="match status" value="1"/>
</dbReference>
<evidence type="ECO:0000256" key="1">
    <source>
        <dbReference type="ARBA" id="ARBA00004496"/>
    </source>
</evidence>
<dbReference type="HAMAP" id="MF_01114">
    <property type="entry name" value="RecX"/>
    <property type="match status" value="1"/>
</dbReference>
<name>A0A1F5MHQ5_9BACT</name>
<proteinExistence type="inferred from homology"/>
<organism evidence="8 9">
    <name type="scientific">Candidatus Daviesbacteria bacterium RIFCSPLOWO2_02_FULL_36_7</name>
    <dbReference type="NCBI Taxonomy" id="1797792"/>
    <lineage>
        <taxon>Bacteria</taxon>
        <taxon>Candidatus Daviesiibacteriota</taxon>
    </lineage>
</organism>
<dbReference type="EMBL" id="MFDT01000020">
    <property type="protein sequence ID" value="OGE64917.1"/>
    <property type="molecule type" value="Genomic_DNA"/>
</dbReference>
<comment type="similarity">
    <text evidence="2 5">Belongs to the RecX family.</text>
</comment>
<dbReference type="Gene3D" id="1.10.10.10">
    <property type="entry name" value="Winged helix-like DNA-binding domain superfamily/Winged helix DNA-binding domain"/>
    <property type="match status" value="3"/>
</dbReference>
<dbReference type="Proteomes" id="UP000178859">
    <property type="component" value="Unassembled WGS sequence"/>
</dbReference>
<comment type="function">
    <text evidence="5">Modulates RecA activity.</text>
</comment>
<dbReference type="InterPro" id="IPR036388">
    <property type="entry name" value="WH-like_DNA-bd_sf"/>
</dbReference>
<gene>
    <name evidence="5" type="primary">recX</name>
    <name evidence="8" type="ORF">A3I48_03760</name>
</gene>
<evidence type="ECO:0000313" key="8">
    <source>
        <dbReference type="EMBL" id="OGE64917.1"/>
    </source>
</evidence>
<dbReference type="AlphaFoldDB" id="A0A1F5MHQ5"/>
<evidence type="ECO:0000256" key="3">
    <source>
        <dbReference type="ARBA" id="ARBA00018111"/>
    </source>
</evidence>